<evidence type="ECO:0000313" key="2">
    <source>
        <dbReference type="Proteomes" id="UP000789706"/>
    </source>
</evidence>
<protein>
    <submittedName>
        <fullName evidence="1">11694_t:CDS:1</fullName>
    </submittedName>
</protein>
<sequence length="80" mass="9212">MVKKHKKNRTCECCGLSLSTPQKLRQHYAKIGESSHSEVNSSPEAKREYLEALRILEPIPQFHQMDIISSGCELLDDHYQ</sequence>
<dbReference type="OrthoDB" id="10466153at2759"/>
<dbReference type="AlphaFoldDB" id="A0A9N9C3J7"/>
<evidence type="ECO:0000313" key="1">
    <source>
        <dbReference type="EMBL" id="CAG8587843.1"/>
    </source>
</evidence>
<accession>A0A9N9C3J7</accession>
<name>A0A9N9C3J7_9GLOM</name>
<organism evidence="1 2">
    <name type="scientific">Diversispora eburnea</name>
    <dbReference type="NCBI Taxonomy" id="1213867"/>
    <lineage>
        <taxon>Eukaryota</taxon>
        <taxon>Fungi</taxon>
        <taxon>Fungi incertae sedis</taxon>
        <taxon>Mucoromycota</taxon>
        <taxon>Glomeromycotina</taxon>
        <taxon>Glomeromycetes</taxon>
        <taxon>Diversisporales</taxon>
        <taxon>Diversisporaceae</taxon>
        <taxon>Diversispora</taxon>
    </lineage>
</organism>
<dbReference type="Proteomes" id="UP000789706">
    <property type="component" value="Unassembled WGS sequence"/>
</dbReference>
<proteinExistence type="predicted"/>
<feature type="non-terminal residue" evidence="1">
    <location>
        <position position="1"/>
    </location>
</feature>
<comment type="caution">
    <text evidence="1">The sequence shown here is derived from an EMBL/GenBank/DDBJ whole genome shotgun (WGS) entry which is preliminary data.</text>
</comment>
<reference evidence="1" key="1">
    <citation type="submission" date="2021-06" db="EMBL/GenBank/DDBJ databases">
        <authorList>
            <person name="Kallberg Y."/>
            <person name="Tangrot J."/>
            <person name="Rosling A."/>
        </authorList>
    </citation>
    <scope>NUCLEOTIDE SEQUENCE</scope>
    <source>
        <strain evidence="1">AZ414A</strain>
    </source>
</reference>
<keyword evidence="2" id="KW-1185">Reference proteome</keyword>
<gene>
    <name evidence="1" type="ORF">DEBURN_LOCUS8897</name>
</gene>
<dbReference type="EMBL" id="CAJVPK010001467">
    <property type="protein sequence ID" value="CAG8587843.1"/>
    <property type="molecule type" value="Genomic_DNA"/>
</dbReference>